<dbReference type="EMBL" id="JACHXP010000002">
    <property type="protein sequence ID" value="MBB3189211.1"/>
    <property type="molecule type" value="Genomic_DNA"/>
</dbReference>
<name>A0A839V209_9GAMM</name>
<sequence>MGVENLSQPDDQFPKLEDGNHLRWAFSPHRGFPRHGYSLFRRLHIAEKISPFRLSEAIDGLAGRKALPLTITAPEDRVHPIELSGPDAVRLSDDYRLQGERSFDTGTDNRLEIQLTDQPLRIRFPEPMFKVVLLMAPGRAEATATAWQTTSARRPLFGFLTTDEVEVDTTTIGEPGHATLSFNAIDGITIQGDGATLVDILLYPVADKFSENWQPVPGLRQPIGLPVFPPRGASYPVGLNSLQQARHTAADRIAYGDSAYFTQESGGSVSDGQASVTRNWPIVVGTGTRWTRDLAGQLIQMDGDDTAYLIVEALLDEQGPDRILLSRPYEGQGGSGRSYSIRDDHFAQLHDYLAQLVDDDQQAGGMAGRVVPRPVVSDGSVRVTDGQPSVSGVNVAWSVDLVGLHFRVGRVSGGTVDIRDGEFTVRRSTSETWNETLVGLPIRFEDQHALYTIAAIDPQDTTRLWLDRPYAGPDIPQAGFTVYEGRSYRIERVDSDNDELTLADPYRWTEGSISVLGTRPYLITGEFASPTNSDDIPPRQSLHYALDMVLLASLEPAVAQLLGLYAIDREARPDQTYDYLIVADHDGSIEYFGGLDNFAPGELFSPHEETDRDVDGYIVFDVKGNRAPEPLGPPQDIQVYELPGTRYTRHTLPNGETRYGQNAAGVRWRRNTSPGGRLLPREPLLYHLWRHGPVESEPSEQSPPPPEGYDRLLTVPPWLEDGGDGPVLVVDPVAGSDEAPPGWPDRALYGFDAGLLDGWYSYRVSGVDLFGRVSERSEPGAGYWRQADTPAEDYWETPARRQHSAAVYLKDRRPPPSPRGVEATLVGDGQARVSWIWPQRFMEQAPDVREFRIHFRPGPLNHQLGVIDNVTDQGHGRYTIDTDIAPASPADGYAGATFYAGDTPYRIIASRDDGGRLQLEIVDHRPPEKNTLQRADGNEVRITATDSRPNVAARPVAIAGGPEPGVACTVAIPPVYKRGRVNLTHGRREVNGRDTHWTEHLEGQAFTTPDGGDYTVDQVVDDGLLRLDRPYQIPDPARRPTRFGYAYTIAHPIRIDYSRPAAWPTPTSPADWSTDHATVGCDDTNHYETVSENNEVQYRRYEVTLPVPGTGDPQSDPFAPDAARPVVYAHFGVSALDHNDNQGAVSAPVRVARAKQTAPPAPEAPTFSSAIDWATPPDYHGKAHYTVRWRRPGEHLKTHVYRVMDKTLFRRDWQQRQNGMTQDVSAEDTDKFPADRQGSDTEPQREEIVSVLNILHGEVKQAATFEVAFEHYQGLEPDTLQVIAALPHNQGVYSQITIDPLDPEEHPNQKGPDYQEGDPTGSQWCAWIHAFDGRSRRRYFYRTGNVDKAHNRSGTLSYPTPPVQAIDTVAPKAPVVTKAVAGHYDNDQPDDGAITLRWTANPEPDIAMYLVYRTQDKALTRDVRLMGKPVATVPQPAHTRQLEWADESRPAGARQYYRLVAVDQSDKHSRASRSMAAQAFDLKPPEPPTIDVLKWVLVDSDGNLHPHDASVPDNKTWRSAVQVSWSSSNANLRSLVQVRVGSGGRFQNASGWLESGLYKFIHFTDNIDFVLEYRLKVRNNIGKTNSEYETKILQPMN</sequence>
<accession>A0A839V209</accession>
<dbReference type="InterPro" id="IPR013783">
    <property type="entry name" value="Ig-like_fold"/>
</dbReference>
<evidence type="ECO:0000256" key="1">
    <source>
        <dbReference type="SAM" id="MobiDB-lite"/>
    </source>
</evidence>
<evidence type="ECO:0000313" key="2">
    <source>
        <dbReference type="EMBL" id="MBB3189211.1"/>
    </source>
</evidence>
<proteinExistence type="predicted"/>
<feature type="compositionally biased region" description="Basic and acidic residues" evidence="1">
    <location>
        <begin position="1228"/>
        <end position="1244"/>
    </location>
</feature>
<protein>
    <submittedName>
        <fullName evidence="2">Uncharacterized protein</fullName>
    </submittedName>
</protein>
<dbReference type="RefSeq" id="WP_183323979.1">
    <property type="nucleotide sequence ID" value="NZ_JACHXP010000002.1"/>
</dbReference>
<dbReference type="Proteomes" id="UP000547614">
    <property type="component" value="Unassembled WGS sequence"/>
</dbReference>
<comment type="caution">
    <text evidence="2">The sequence shown here is derived from an EMBL/GenBank/DDBJ whole genome shotgun (WGS) entry which is preliminary data.</text>
</comment>
<keyword evidence="3" id="KW-1185">Reference proteome</keyword>
<organism evidence="2 3">
    <name type="scientific">Halomonas cerina</name>
    <dbReference type="NCBI Taxonomy" id="447424"/>
    <lineage>
        <taxon>Bacteria</taxon>
        <taxon>Pseudomonadati</taxon>
        <taxon>Pseudomonadota</taxon>
        <taxon>Gammaproteobacteria</taxon>
        <taxon>Oceanospirillales</taxon>
        <taxon>Halomonadaceae</taxon>
        <taxon>Halomonas</taxon>
    </lineage>
</organism>
<reference evidence="2 3" key="1">
    <citation type="submission" date="2020-08" db="EMBL/GenBank/DDBJ databases">
        <title>Genomic Encyclopedia of Type Strains, Phase III (KMG-III): the genomes of soil and plant-associated and newly described type strains.</title>
        <authorList>
            <person name="Whitman W."/>
        </authorList>
    </citation>
    <scope>NUCLEOTIDE SEQUENCE [LARGE SCALE GENOMIC DNA]</scope>
    <source>
        <strain evidence="2 3">CECT 7282</strain>
    </source>
</reference>
<feature type="region of interest" description="Disordered" evidence="1">
    <location>
        <begin position="1216"/>
        <end position="1244"/>
    </location>
</feature>
<gene>
    <name evidence="2" type="ORF">FHR94_000433</name>
</gene>
<evidence type="ECO:0000313" key="3">
    <source>
        <dbReference type="Proteomes" id="UP000547614"/>
    </source>
</evidence>
<dbReference type="Gene3D" id="2.60.40.10">
    <property type="entry name" value="Immunoglobulins"/>
    <property type="match status" value="1"/>
</dbReference>